<proteinExistence type="predicted"/>
<dbReference type="EMBL" id="JAVIZJ010000002">
    <property type="protein sequence ID" value="MDR6209005.1"/>
    <property type="molecule type" value="Genomic_DNA"/>
</dbReference>
<name>A0ACC6IEC4_9ACTN</name>
<comment type="caution">
    <text evidence="1">The sequence shown here is derived from an EMBL/GenBank/DDBJ whole genome shotgun (WGS) entry which is preliminary data.</text>
</comment>
<evidence type="ECO:0000313" key="1">
    <source>
        <dbReference type="EMBL" id="MDR6209005.1"/>
    </source>
</evidence>
<accession>A0ACC6IEC4</accession>
<dbReference type="EC" id="1.14.13.-" evidence="1"/>
<organism evidence="1 2">
    <name type="scientific">Nocardioides zeae</name>
    <dbReference type="NCBI Taxonomy" id="1457234"/>
    <lineage>
        <taxon>Bacteria</taxon>
        <taxon>Bacillati</taxon>
        <taxon>Actinomycetota</taxon>
        <taxon>Actinomycetes</taxon>
        <taxon>Propionibacteriales</taxon>
        <taxon>Nocardioidaceae</taxon>
        <taxon>Nocardioides</taxon>
    </lineage>
</organism>
<gene>
    <name evidence="1" type="ORF">QE364_000697</name>
</gene>
<dbReference type="Proteomes" id="UP001261666">
    <property type="component" value="Unassembled WGS sequence"/>
</dbReference>
<sequence>MSTTAVEHCDVLVVGAGLSGIGVACQLEDQRPGRSVVVVEARDSVGGTWDLFRYPGVRSDSDMATLGYSFRPWTDPVSIADGAQILDYIKETAEEHGLLDRVRLGHRVTRASWSSEQAVWSVELSVAGTASDPGEAPGPVTRQLTCSFLFLCTGYYDYAEGYQPDWAGLEDFTGELVHPQHWPPGLELAGKDVVVIGSGATAVTLVPALAETAGSVTMLQRSPTYIVASPRRDGFSARAARLFGVRHGARLTFWKNVCQSLGEYHLSRRAPRLVAGMVRRAAAERLPEDFDLDRHLTPTYDPWDQRMCLAPDGDFFDALNGGGARVVTDTIDRFTPGGIRLTGGEELSADVVVTATGLRLLSFGGIALERDGEPVDVGSLTAYRALMLCGLPNLAWAFGYTNASWTLKVDLAARYVGRLLDHMEAHGYAVAEPLSPRDDERAPMVDLASGYVRRGIDTFPRQGVREPWRLRQNYLVDAWELLRRGVTEEMRFETRPSGRPGAATPRAARHGAPDPHATEIPAPAGAAAVRAGAGRRSPAPR</sequence>
<reference evidence="1" key="1">
    <citation type="submission" date="2023-08" db="EMBL/GenBank/DDBJ databases">
        <title>Functional and genomic diversity of the sorghum phyllosphere microbiome.</title>
        <authorList>
            <person name="Shade A."/>
        </authorList>
    </citation>
    <scope>NUCLEOTIDE SEQUENCE</scope>
    <source>
        <strain evidence="1">SORGH_AS_0885</strain>
    </source>
</reference>
<keyword evidence="1" id="KW-0560">Oxidoreductase</keyword>
<keyword evidence="2" id="KW-1185">Reference proteome</keyword>
<keyword evidence="1" id="KW-0503">Monooxygenase</keyword>
<protein>
    <submittedName>
        <fullName evidence="1">Monooxygenase</fullName>
        <ecNumber evidence="1">1.14.13.-</ecNumber>
    </submittedName>
</protein>
<evidence type="ECO:0000313" key="2">
    <source>
        <dbReference type="Proteomes" id="UP001261666"/>
    </source>
</evidence>